<dbReference type="OrthoDB" id="679807at2759"/>
<dbReference type="InterPro" id="IPR013210">
    <property type="entry name" value="LRR_N_plant-typ"/>
</dbReference>
<evidence type="ECO:0000259" key="10">
    <source>
        <dbReference type="Pfam" id="PF08263"/>
    </source>
</evidence>
<proteinExistence type="predicted"/>
<dbReference type="InterPro" id="IPR032675">
    <property type="entry name" value="LRR_dom_sf"/>
</dbReference>
<evidence type="ECO:0000313" key="12">
    <source>
        <dbReference type="Proteomes" id="UP000636709"/>
    </source>
</evidence>
<evidence type="ECO:0000256" key="8">
    <source>
        <dbReference type="ARBA" id="ARBA00023180"/>
    </source>
</evidence>
<dbReference type="Pfam" id="PF08263">
    <property type="entry name" value="LRRNT_2"/>
    <property type="match status" value="1"/>
</dbReference>
<dbReference type="Pfam" id="PF00560">
    <property type="entry name" value="LRR_1"/>
    <property type="match status" value="3"/>
</dbReference>
<keyword evidence="12" id="KW-1185">Reference proteome</keyword>
<evidence type="ECO:0000256" key="6">
    <source>
        <dbReference type="ARBA" id="ARBA00022989"/>
    </source>
</evidence>
<evidence type="ECO:0000256" key="3">
    <source>
        <dbReference type="ARBA" id="ARBA00022692"/>
    </source>
</evidence>
<evidence type="ECO:0000256" key="4">
    <source>
        <dbReference type="ARBA" id="ARBA00022729"/>
    </source>
</evidence>
<evidence type="ECO:0000256" key="7">
    <source>
        <dbReference type="ARBA" id="ARBA00023136"/>
    </source>
</evidence>
<dbReference type="GO" id="GO:0016020">
    <property type="term" value="C:membrane"/>
    <property type="evidence" value="ECO:0007669"/>
    <property type="project" value="UniProtKB-SubCell"/>
</dbReference>
<dbReference type="SUPFAM" id="SSF52058">
    <property type="entry name" value="L domain-like"/>
    <property type="match status" value="1"/>
</dbReference>
<comment type="caution">
    <text evidence="11">The sequence shown here is derived from an EMBL/GenBank/DDBJ whole genome shotgun (WGS) entry which is preliminary data.</text>
</comment>
<dbReference type="PANTHER" id="PTHR47988">
    <property type="entry name" value="SOMATIC EMBRYOGENESIS RECEPTOR KINASE 1"/>
    <property type="match status" value="1"/>
</dbReference>
<organism evidence="11 12">
    <name type="scientific">Digitaria exilis</name>
    <dbReference type="NCBI Taxonomy" id="1010633"/>
    <lineage>
        <taxon>Eukaryota</taxon>
        <taxon>Viridiplantae</taxon>
        <taxon>Streptophyta</taxon>
        <taxon>Embryophyta</taxon>
        <taxon>Tracheophyta</taxon>
        <taxon>Spermatophyta</taxon>
        <taxon>Magnoliopsida</taxon>
        <taxon>Liliopsida</taxon>
        <taxon>Poales</taxon>
        <taxon>Poaceae</taxon>
        <taxon>PACMAD clade</taxon>
        <taxon>Panicoideae</taxon>
        <taxon>Panicodae</taxon>
        <taxon>Paniceae</taxon>
        <taxon>Anthephorinae</taxon>
        <taxon>Digitaria</taxon>
    </lineage>
</organism>
<dbReference type="InterPro" id="IPR001611">
    <property type="entry name" value="Leu-rich_rpt"/>
</dbReference>
<protein>
    <recommendedName>
        <fullName evidence="10">Leucine-rich repeat-containing N-terminal plant-type domain-containing protein</fullName>
    </recommendedName>
</protein>
<dbReference type="FunFam" id="3.80.10.10:FF:000041">
    <property type="entry name" value="LRR receptor-like serine/threonine-protein kinase ERECTA"/>
    <property type="match status" value="1"/>
</dbReference>
<evidence type="ECO:0000313" key="11">
    <source>
        <dbReference type="EMBL" id="KAF8704419.1"/>
    </source>
</evidence>
<dbReference type="FunFam" id="3.80.10.10:FF:000129">
    <property type="entry name" value="Leucine-rich repeat receptor-like kinase"/>
    <property type="match status" value="1"/>
</dbReference>
<name>A0A835BQX0_9POAL</name>
<keyword evidence="5" id="KW-0677">Repeat</keyword>
<gene>
    <name evidence="11" type="ORF">HU200_031440</name>
</gene>
<reference evidence="11" key="1">
    <citation type="submission" date="2020-07" db="EMBL/GenBank/DDBJ databases">
        <title>Genome sequence and genetic diversity analysis of an under-domesticated orphan crop, white fonio (Digitaria exilis).</title>
        <authorList>
            <person name="Bennetzen J.L."/>
            <person name="Chen S."/>
            <person name="Ma X."/>
            <person name="Wang X."/>
            <person name="Yssel A.E.J."/>
            <person name="Chaluvadi S.R."/>
            <person name="Johnson M."/>
            <person name="Gangashetty P."/>
            <person name="Hamidou F."/>
            <person name="Sanogo M.D."/>
            <person name="Zwaenepoel A."/>
            <person name="Wallace J."/>
            <person name="Van De Peer Y."/>
            <person name="Van Deynze A."/>
        </authorList>
    </citation>
    <scope>NUCLEOTIDE SEQUENCE</scope>
    <source>
        <tissue evidence="11">Leaves</tissue>
    </source>
</reference>
<evidence type="ECO:0000256" key="5">
    <source>
        <dbReference type="ARBA" id="ARBA00022737"/>
    </source>
</evidence>
<dbReference type="EMBL" id="JACEFO010001773">
    <property type="protein sequence ID" value="KAF8704419.1"/>
    <property type="molecule type" value="Genomic_DNA"/>
</dbReference>
<keyword evidence="2" id="KW-0433">Leucine-rich repeat</keyword>
<sequence>MKLVLWPWFLLFFALVTSSWSLSSDVQALLALSRNLTLPSSISSNWSASDATPCTWYGVTCNGMNRVIILDLSSSGVSGSLGPEICRLKYLQTLNLSYNNISGNIPASMGNLKRLSWLSLYINSLSGTIPEELFKNQFLEQVYLHSNQLSGSIPFSVGEMTSLKSLWLHENMLSGVLPASIGNCTKLGGALSLNNQLSGSLPETLSKIKGLRIFDASYNSFTRRNHFQFRKLQVGKFLRGIQLYKG</sequence>
<dbReference type="Gene3D" id="3.80.10.10">
    <property type="entry name" value="Ribonuclease Inhibitor"/>
    <property type="match status" value="2"/>
</dbReference>
<feature type="signal peptide" evidence="9">
    <location>
        <begin position="1"/>
        <end position="21"/>
    </location>
</feature>
<evidence type="ECO:0000256" key="1">
    <source>
        <dbReference type="ARBA" id="ARBA00004167"/>
    </source>
</evidence>
<feature type="chain" id="PRO_5032276747" description="Leucine-rich repeat-containing N-terminal plant-type domain-containing protein" evidence="9">
    <location>
        <begin position="22"/>
        <end position="246"/>
    </location>
</feature>
<feature type="domain" description="Leucine-rich repeat-containing N-terminal plant-type" evidence="10">
    <location>
        <begin position="23"/>
        <end position="62"/>
    </location>
</feature>
<keyword evidence="7" id="KW-0472">Membrane</keyword>
<evidence type="ECO:0000256" key="9">
    <source>
        <dbReference type="SAM" id="SignalP"/>
    </source>
</evidence>
<keyword evidence="4 9" id="KW-0732">Signal</keyword>
<accession>A0A835BQX0</accession>
<comment type="subcellular location">
    <subcellularLocation>
        <location evidence="1">Membrane</location>
        <topology evidence="1">Single-pass membrane protein</topology>
    </subcellularLocation>
</comment>
<keyword evidence="8" id="KW-0325">Glycoprotein</keyword>
<keyword evidence="6" id="KW-1133">Transmembrane helix</keyword>
<evidence type="ECO:0000256" key="2">
    <source>
        <dbReference type="ARBA" id="ARBA00022614"/>
    </source>
</evidence>
<dbReference type="Proteomes" id="UP000636709">
    <property type="component" value="Unassembled WGS sequence"/>
</dbReference>
<dbReference type="AlphaFoldDB" id="A0A835BQX0"/>
<keyword evidence="3" id="KW-0812">Transmembrane</keyword>